<dbReference type="Proteomes" id="UP000799291">
    <property type="component" value="Unassembled WGS sequence"/>
</dbReference>
<protein>
    <submittedName>
        <fullName evidence="1">Uncharacterized protein</fullName>
    </submittedName>
</protein>
<sequence>MRAVCSRERRNSAALFVIAIVSLWLVGNAGLPCATSGVLIALSGGYDVKKHRYR</sequence>
<accession>A0A6G1ILA1</accession>
<evidence type="ECO:0000313" key="1">
    <source>
        <dbReference type="EMBL" id="KAF2678659.1"/>
    </source>
</evidence>
<reference evidence="1" key="1">
    <citation type="journal article" date="2020" name="Stud. Mycol.">
        <title>101 Dothideomycetes genomes: a test case for predicting lifestyles and emergence of pathogens.</title>
        <authorList>
            <person name="Haridas S."/>
            <person name="Albert R."/>
            <person name="Binder M."/>
            <person name="Bloem J."/>
            <person name="Labutti K."/>
            <person name="Salamov A."/>
            <person name="Andreopoulos B."/>
            <person name="Baker S."/>
            <person name="Barry K."/>
            <person name="Bills G."/>
            <person name="Bluhm B."/>
            <person name="Cannon C."/>
            <person name="Castanera R."/>
            <person name="Culley D."/>
            <person name="Daum C."/>
            <person name="Ezra D."/>
            <person name="Gonzalez J."/>
            <person name="Henrissat B."/>
            <person name="Kuo A."/>
            <person name="Liang C."/>
            <person name="Lipzen A."/>
            <person name="Lutzoni F."/>
            <person name="Magnuson J."/>
            <person name="Mondo S."/>
            <person name="Nolan M."/>
            <person name="Ohm R."/>
            <person name="Pangilinan J."/>
            <person name="Park H.-J."/>
            <person name="Ramirez L."/>
            <person name="Alfaro M."/>
            <person name="Sun H."/>
            <person name="Tritt A."/>
            <person name="Yoshinaga Y."/>
            <person name="Zwiers L.-H."/>
            <person name="Turgeon B."/>
            <person name="Goodwin S."/>
            <person name="Spatafora J."/>
            <person name="Crous P."/>
            <person name="Grigoriev I."/>
        </authorList>
    </citation>
    <scope>NUCLEOTIDE SEQUENCE</scope>
    <source>
        <strain evidence="1">CBS 122367</strain>
    </source>
</reference>
<dbReference type="EMBL" id="MU005610">
    <property type="protein sequence ID" value="KAF2678659.1"/>
    <property type="molecule type" value="Genomic_DNA"/>
</dbReference>
<proteinExistence type="predicted"/>
<gene>
    <name evidence="1" type="ORF">K458DRAFT_422892</name>
</gene>
<evidence type="ECO:0000313" key="2">
    <source>
        <dbReference type="Proteomes" id="UP000799291"/>
    </source>
</evidence>
<organism evidence="1 2">
    <name type="scientific">Lentithecium fluviatile CBS 122367</name>
    <dbReference type="NCBI Taxonomy" id="1168545"/>
    <lineage>
        <taxon>Eukaryota</taxon>
        <taxon>Fungi</taxon>
        <taxon>Dikarya</taxon>
        <taxon>Ascomycota</taxon>
        <taxon>Pezizomycotina</taxon>
        <taxon>Dothideomycetes</taxon>
        <taxon>Pleosporomycetidae</taxon>
        <taxon>Pleosporales</taxon>
        <taxon>Massarineae</taxon>
        <taxon>Lentitheciaceae</taxon>
        <taxon>Lentithecium</taxon>
    </lineage>
</organism>
<dbReference type="AlphaFoldDB" id="A0A6G1ILA1"/>
<keyword evidence="2" id="KW-1185">Reference proteome</keyword>
<name>A0A6G1ILA1_9PLEO</name>